<dbReference type="Gene3D" id="1.10.260.40">
    <property type="entry name" value="lambda repressor-like DNA-binding domains"/>
    <property type="match status" value="1"/>
</dbReference>
<reference evidence="3 4" key="1">
    <citation type="submission" date="2017-05" db="EMBL/GenBank/DDBJ databases">
        <title>Biotechnological potential of actinobacteria isolated from South African environments.</title>
        <authorList>
            <person name="Le Roes-Hill M."/>
            <person name="Prins A."/>
            <person name="Durrell K.A."/>
        </authorList>
    </citation>
    <scope>NUCLEOTIDE SEQUENCE [LARGE SCALE GENOMIC DNA]</scope>
    <source>
        <strain evidence="3">M26</strain>
    </source>
</reference>
<proteinExistence type="predicted"/>
<dbReference type="PANTHER" id="PTHR34475">
    <property type="match status" value="1"/>
</dbReference>
<dbReference type="GO" id="GO:0003677">
    <property type="term" value="F:DNA binding"/>
    <property type="evidence" value="ECO:0007669"/>
    <property type="project" value="InterPro"/>
</dbReference>
<evidence type="ECO:0000313" key="3">
    <source>
        <dbReference type="EMBL" id="OUC99055.1"/>
    </source>
</evidence>
<dbReference type="Pfam" id="PF13413">
    <property type="entry name" value="HTH_25"/>
    <property type="match status" value="1"/>
</dbReference>
<dbReference type="Pfam" id="PF13464">
    <property type="entry name" value="RodZ_C"/>
    <property type="match status" value="1"/>
</dbReference>
<dbReference type="AlphaFoldDB" id="A0A243RV68"/>
<evidence type="ECO:0000256" key="1">
    <source>
        <dbReference type="SAM" id="MobiDB-lite"/>
    </source>
</evidence>
<feature type="region of interest" description="Disordered" evidence="1">
    <location>
        <begin position="131"/>
        <end position="168"/>
    </location>
</feature>
<keyword evidence="4" id="KW-1185">Reference proteome</keyword>
<evidence type="ECO:0000313" key="4">
    <source>
        <dbReference type="Proteomes" id="UP000194761"/>
    </source>
</evidence>
<dbReference type="EMBL" id="NGFP01000012">
    <property type="protein sequence ID" value="OUC99055.1"/>
    <property type="molecule type" value="Genomic_DNA"/>
</dbReference>
<organism evidence="3 4">
    <name type="scientific">Streptosporangium minutum</name>
    <dbReference type="NCBI Taxonomy" id="569862"/>
    <lineage>
        <taxon>Bacteria</taxon>
        <taxon>Bacillati</taxon>
        <taxon>Actinomycetota</taxon>
        <taxon>Actinomycetes</taxon>
        <taxon>Streptosporangiales</taxon>
        <taxon>Streptosporangiaceae</taxon>
        <taxon>Streptosporangium</taxon>
    </lineage>
</organism>
<dbReference type="InterPro" id="IPR001387">
    <property type="entry name" value="Cro/C1-type_HTH"/>
</dbReference>
<evidence type="ECO:0000259" key="2">
    <source>
        <dbReference type="Pfam" id="PF13464"/>
    </source>
</evidence>
<dbReference type="InterPro" id="IPR025194">
    <property type="entry name" value="RodZ-like_C"/>
</dbReference>
<feature type="region of interest" description="Disordered" evidence="1">
    <location>
        <begin position="233"/>
        <end position="256"/>
    </location>
</feature>
<dbReference type="InterPro" id="IPR010982">
    <property type="entry name" value="Lambda_DNA-bd_dom_sf"/>
</dbReference>
<accession>A0A243RV68</accession>
<gene>
    <name evidence="3" type="ORF">CA984_04625</name>
</gene>
<name>A0A243RV68_9ACTN</name>
<protein>
    <recommendedName>
        <fullName evidence="2">Cytoskeleton protein RodZ-like C-terminal domain-containing protein</fullName>
    </recommendedName>
</protein>
<dbReference type="InterPro" id="IPR050400">
    <property type="entry name" value="Bact_Cytoskel_RodZ"/>
</dbReference>
<dbReference type="PANTHER" id="PTHR34475:SF1">
    <property type="entry name" value="CYTOSKELETON PROTEIN RODZ"/>
    <property type="match status" value="1"/>
</dbReference>
<dbReference type="Proteomes" id="UP000194761">
    <property type="component" value="Unassembled WGS sequence"/>
</dbReference>
<sequence>MSIGSDLAEARRAAGLTVGQLSARTRVREALIHAIERDDFSQCGGDFYARGHIRNISKVIGLDPETMVHKYDESHGGVPLPVRAASVFQADTPIKIRESRSPNWTTAMAVALAIVVVFGVVKMMGGGDTPTADVRPASVPAVPPPAASPTGRAVTPNPSRHAAAPATGKRGDLVVFQVKAKRSSWLDVTETGGRKLFSGMLEAGKTSVWKAKKGVKVTFGDGGAFLLQVNGKNLGTPGPSGQVLNRSYGASAPQPG</sequence>
<dbReference type="CDD" id="cd00093">
    <property type="entry name" value="HTH_XRE"/>
    <property type="match status" value="1"/>
</dbReference>
<comment type="caution">
    <text evidence="3">The sequence shown here is derived from an EMBL/GenBank/DDBJ whole genome shotgun (WGS) entry which is preliminary data.</text>
</comment>
<dbReference type="RefSeq" id="WP_086568511.1">
    <property type="nucleotide sequence ID" value="NZ_NGFP01000012.1"/>
</dbReference>
<feature type="domain" description="Cytoskeleton protein RodZ-like C-terminal" evidence="2">
    <location>
        <begin position="178"/>
        <end position="243"/>
    </location>
</feature>